<dbReference type="EMBL" id="CQAZ01000006">
    <property type="protein sequence ID" value="CNH33601.1"/>
    <property type="molecule type" value="Genomic_DNA"/>
</dbReference>
<dbReference type="Proteomes" id="UP000045840">
    <property type="component" value="Unassembled WGS sequence"/>
</dbReference>
<dbReference type="EC" id="2.7.1.202" evidence="2"/>
<reference evidence="13" key="3">
    <citation type="submission" date="2015-03" db="EMBL/GenBank/DDBJ databases">
        <authorList>
            <consortium name="Pathogen Informatics"/>
        </authorList>
    </citation>
    <scope>NUCLEOTIDE SEQUENCE [LARGE SCALE GENOMIC DNA]</scope>
    <source>
        <strain evidence="13">A125KOH2</strain>
    </source>
</reference>
<dbReference type="NCBIfam" id="TIGR00829">
    <property type="entry name" value="FRU"/>
    <property type="match status" value="1"/>
</dbReference>
<dbReference type="SUPFAM" id="SSF52794">
    <property type="entry name" value="PTS system IIB component-like"/>
    <property type="match status" value="1"/>
</dbReference>
<evidence type="ECO:0000256" key="5">
    <source>
        <dbReference type="ARBA" id="ARBA00022597"/>
    </source>
</evidence>
<accession>A0A0T9NW86</accession>
<dbReference type="Proteomes" id="UP000044625">
    <property type="component" value="Unassembled WGS sequence"/>
</dbReference>
<protein>
    <recommendedName>
        <fullName evidence="2">protein-N(pi)-phosphohistidine--D-fructose phosphotransferase</fullName>
        <ecNumber evidence="2">2.7.1.202</ecNumber>
    </recommendedName>
</protein>
<dbReference type="GO" id="GO:0009401">
    <property type="term" value="P:phosphoenolpyruvate-dependent sugar phosphotransferase system"/>
    <property type="evidence" value="ECO:0007669"/>
    <property type="project" value="UniProtKB-KW"/>
</dbReference>
<evidence type="ECO:0000256" key="6">
    <source>
        <dbReference type="ARBA" id="ARBA00022679"/>
    </source>
</evidence>
<evidence type="ECO:0000256" key="2">
    <source>
        <dbReference type="ARBA" id="ARBA00012799"/>
    </source>
</evidence>
<evidence type="ECO:0000256" key="7">
    <source>
        <dbReference type="ARBA" id="ARBA00022683"/>
    </source>
</evidence>
<dbReference type="PANTHER" id="PTHR30505:SF0">
    <property type="entry name" value="FRUCTOSE-LIKE PTS SYSTEM EIIBC COMPONENT-RELATED"/>
    <property type="match status" value="1"/>
</dbReference>
<evidence type="ECO:0000259" key="9">
    <source>
        <dbReference type="PROSITE" id="PS51099"/>
    </source>
</evidence>
<evidence type="ECO:0000256" key="1">
    <source>
        <dbReference type="ARBA" id="ARBA00001401"/>
    </source>
</evidence>
<dbReference type="InterPro" id="IPR050864">
    <property type="entry name" value="Bacterial_PTS_Sugar_Transport"/>
</dbReference>
<reference evidence="11 12" key="1">
    <citation type="submission" date="2015-03" db="EMBL/GenBank/DDBJ databases">
        <authorList>
            <consortium name="Pathogen Informatics"/>
            <person name="Murphy D."/>
        </authorList>
    </citation>
    <scope>NUCLEOTIDE SEQUENCE [LARGE SCALE GENOMIC DNA]</scope>
    <source>
        <strain evidence="11">Type strain: CIP110230</strain>
        <strain evidence="12">type strain: CIP110230</strain>
    </source>
</reference>
<dbReference type="InterPro" id="IPR013011">
    <property type="entry name" value="PTS_EIIB_2"/>
</dbReference>
<dbReference type="GO" id="GO:0005886">
    <property type="term" value="C:plasma membrane"/>
    <property type="evidence" value="ECO:0007669"/>
    <property type="project" value="TreeGrafter"/>
</dbReference>
<dbReference type="Pfam" id="PF02302">
    <property type="entry name" value="PTS_IIB"/>
    <property type="match status" value="1"/>
</dbReference>
<keyword evidence="5" id="KW-0762">Sugar transport</keyword>
<dbReference type="EMBL" id="CWJL01000001">
    <property type="protein sequence ID" value="CRY62924.1"/>
    <property type="molecule type" value="Genomic_DNA"/>
</dbReference>
<dbReference type="InterPro" id="IPR003501">
    <property type="entry name" value="PTS_EIIB_2/3"/>
</dbReference>
<evidence type="ECO:0000313" key="11">
    <source>
        <dbReference type="EMBL" id="CRY62924.1"/>
    </source>
</evidence>
<dbReference type="RefSeq" id="WP_049610649.1">
    <property type="nucleotide sequence ID" value="NZ_CAWMMU010000001.1"/>
</dbReference>
<keyword evidence="4" id="KW-0597">Phosphoprotein</keyword>
<dbReference type="OrthoDB" id="9782569at2"/>
<evidence type="ECO:0000313" key="10">
    <source>
        <dbReference type="EMBL" id="CNH33601.1"/>
    </source>
</evidence>
<dbReference type="GO" id="GO:0090563">
    <property type="term" value="F:protein-phosphocysteine-sugar phosphotransferase activity"/>
    <property type="evidence" value="ECO:0007669"/>
    <property type="project" value="TreeGrafter"/>
</dbReference>
<keyword evidence="12" id="KW-1185">Reference proteome</keyword>
<dbReference type="InterPro" id="IPR036095">
    <property type="entry name" value="PTS_EIIB-like_sf"/>
</dbReference>
<evidence type="ECO:0000256" key="8">
    <source>
        <dbReference type="ARBA" id="ARBA00022777"/>
    </source>
</evidence>
<keyword evidence="8" id="KW-0418">Kinase</keyword>
<dbReference type="Gene3D" id="3.40.50.2300">
    <property type="match status" value="1"/>
</dbReference>
<reference evidence="10" key="2">
    <citation type="submission" date="2015-03" db="EMBL/GenBank/DDBJ databases">
        <authorList>
            <person name="Murphy D."/>
        </authorList>
    </citation>
    <scope>NUCLEOTIDE SEQUENCE [LARGE SCALE GENOMIC DNA]</scope>
    <source>
        <strain evidence="10">A125KOH2</strain>
    </source>
</reference>
<keyword evidence="6 10" id="KW-0808">Transferase</keyword>
<comment type="catalytic activity">
    <reaction evidence="1">
        <text>D-fructose(out) + N(pros)-phospho-L-histidyl-[protein] = D-fructose 1-phosphate(in) + L-histidyl-[protein]</text>
        <dbReference type="Rhea" id="RHEA:49252"/>
        <dbReference type="Rhea" id="RHEA-COMP:9745"/>
        <dbReference type="Rhea" id="RHEA-COMP:9746"/>
        <dbReference type="ChEBI" id="CHEBI:29979"/>
        <dbReference type="ChEBI" id="CHEBI:37721"/>
        <dbReference type="ChEBI" id="CHEBI:58674"/>
        <dbReference type="ChEBI" id="CHEBI:64837"/>
        <dbReference type="EC" id="2.7.1.202"/>
    </reaction>
</comment>
<keyword evidence="7" id="KW-0598">Phosphotransferase system</keyword>
<dbReference type="STRING" id="1288385.ERS137968_00010"/>
<dbReference type="NCBIfam" id="NF007747">
    <property type="entry name" value="PRK10427.1"/>
    <property type="match status" value="1"/>
</dbReference>
<name>A0A0T9NW86_9GAMM</name>
<gene>
    <name evidence="10" type="primary">manP</name>
    <name evidence="10" type="ORF">ERS008529_00977</name>
    <name evidence="11" type="ORF">ERS137968_00010</name>
</gene>
<dbReference type="PROSITE" id="PS51099">
    <property type="entry name" value="PTS_EIIB_TYPE_2"/>
    <property type="match status" value="1"/>
</dbReference>
<dbReference type="AlphaFoldDB" id="A0A0T9NW86"/>
<evidence type="ECO:0000313" key="12">
    <source>
        <dbReference type="Proteomes" id="UP000044625"/>
    </source>
</evidence>
<evidence type="ECO:0000256" key="4">
    <source>
        <dbReference type="ARBA" id="ARBA00022553"/>
    </source>
</evidence>
<dbReference type="InterPro" id="IPR003353">
    <property type="entry name" value="PTS_IIB_fruc"/>
</dbReference>
<feature type="domain" description="PTS EIIB type-2" evidence="9">
    <location>
        <begin position="5"/>
        <end position="101"/>
    </location>
</feature>
<organism evidence="10 13">
    <name type="scientific">Yersinia pekkanenii</name>
    <dbReference type="NCBI Taxonomy" id="1288385"/>
    <lineage>
        <taxon>Bacteria</taxon>
        <taxon>Pseudomonadati</taxon>
        <taxon>Pseudomonadota</taxon>
        <taxon>Gammaproteobacteria</taxon>
        <taxon>Enterobacterales</taxon>
        <taxon>Yersiniaceae</taxon>
        <taxon>Yersinia</taxon>
    </lineage>
</organism>
<dbReference type="GO" id="GO:0022877">
    <property type="term" value="F:protein-N(PI)-phosphohistidine-fructose phosphotransferase system transporter activity"/>
    <property type="evidence" value="ECO:0007669"/>
    <property type="project" value="InterPro"/>
</dbReference>
<sequence length="114" mass="12527">MNLNLIAVTACVSGVAHTYMAAERLEKLCHQEKWNVKVETQGALGVENRLTMEDVKCADVVLLITDIEIDGVERFANSRSIKMSISSFLLAPQKTIEVVKQIATLSSATHINIV</sequence>
<evidence type="ECO:0000256" key="3">
    <source>
        <dbReference type="ARBA" id="ARBA00022448"/>
    </source>
</evidence>
<dbReference type="GO" id="GO:0016301">
    <property type="term" value="F:kinase activity"/>
    <property type="evidence" value="ECO:0007669"/>
    <property type="project" value="UniProtKB-KW"/>
</dbReference>
<dbReference type="PANTHER" id="PTHR30505">
    <property type="entry name" value="FRUCTOSE-LIKE PERMEASE"/>
    <property type="match status" value="1"/>
</dbReference>
<keyword evidence="3" id="KW-0813">Transport</keyword>
<evidence type="ECO:0000313" key="13">
    <source>
        <dbReference type="Proteomes" id="UP000045840"/>
    </source>
</evidence>
<proteinExistence type="predicted"/>
<dbReference type="CDD" id="cd05569">
    <property type="entry name" value="PTS_IIB_fructose"/>
    <property type="match status" value="1"/>
</dbReference>